<dbReference type="PANTHER" id="PTHR44845:SF6">
    <property type="entry name" value="BETA-ALANINE-ACTIVATING ENZYME"/>
    <property type="match status" value="1"/>
</dbReference>
<reference evidence="5 6" key="1">
    <citation type="submission" date="2013-07" db="EMBL/GenBank/DDBJ databases">
        <title>Comparative Genomic and Metabolomic Analysis of Twelve Strains of Pseudoalteromonas luteoviolacea.</title>
        <authorList>
            <person name="Vynne N.G."/>
            <person name="Mansson M."/>
            <person name="Gram L."/>
        </authorList>
    </citation>
    <scope>NUCLEOTIDE SEQUENCE [LARGE SCALE GENOMIC DNA]</scope>
    <source>
        <strain evidence="5 6">CPMOR-1</strain>
    </source>
</reference>
<dbReference type="InterPro" id="IPR042099">
    <property type="entry name" value="ANL_N_sf"/>
</dbReference>
<dbReference type="Pfam" id="PF13193">
    <property type="entry name" value="AMP-binding_C"/>
    <property type="match status" value="1"/>
</dbReference>
<organism evidence="5 6">
    <name type="scientific">Pseudoalteromonas luteoviolacea CPMOR-1</name>
    <dbReference type="NCBI Taxonomy" id="1365248"/>
    <lineage>
        <taxon>Bacteria</taxon>
        <taxon>Pseudomonadati</taxon>
        <taxon>Pseudomonadota</taxon>
        <taxon>Gammaproteobacteria</taxon>
        <taxon>Alteromonadales</taxon>
        <taxon>Pseudoalteromonadaceae</taxon>
        <taxon>Pseudoalteromonas</taxon>
    </lineage>
</organism>
<keyword evidence="2" id="KW-0597">Phosphoprotein</keyword>
<dbReference type="InterPro" id="IPR000873">
    <property type="entry name" value="AMP-dep_synth/lig_dom"/>
</dbReference>
<evidence type="ECO:0000256" key="2">
    <source>
        <dbReference type="ARBA" id="ARBA00022553"/>
    </source>
</evidence>
<dbReference type="InterPro" id="IPR025110">
    <property type="entry name" value="AMP-bd_C"/>
</dbReference>
<name>A0A167KUD0_9GAMM</name>
<evidence type="ECO:0000259" key="4">
    <source>
        <dbReference type="Pfam" id="PF13193"/>
    </source>
</evidence>
<sequence>MQTLTSPAHTYKHDINIMQFGSLADLFSFNMARFSNDVAIVDKNIEYTYEELRQAVESIAYELNELNLKPKECVTINLKPSFKMISSLLAVMQLGCHFILLDQNNTKSRNEQILSDSNTRVLITEGECDLNFSGQKFSADSLRSVTDLSLSARAYPKLALDDLAYMVYTSGSTGTPKGVLISHEGIMSYLQTAINQYYHTQLEGTLLVASPSFDMGITSILIPLCLGHKIVIMDMTSITIRAGRFLNSKQSGNLLIRITPTGMKSILLASGKKTNDNNHTFVIGGENFATSLAEQINKVFPSATIWNHYGPTECVVGCTLYQYKEEISVSGNNLPCGVQMRNSVVLILDPQTRLPVGQGEVGEIYIGKDALSLGYYNNTQLTAKHFIHTDKTTGSSLPSIIYKTGDLGYFNNIGELVFCGRIDNQSKVNGYRFEMEEIESVIIASKLVSTTVVINQDGTSKNLTAFIQPIEKNKLISQELIGYLEQFLPSYAIPGTFKIVKEWPITSNGKIDRKALCKGEVHV</sequence>
<accession>A0A167KUD0</accession>
<dbReference type="InterPro" id="IPR020845">
    <property type="entry name" value="AMP-binding_CS"/>
</dbReference>
<dbReference type="Gene3D" id="3.40.50.12780">
    <property type="entry name" value="N-terminal domain of ligase-like"/>
    <property type="match status" value="1"/>
</dbReference>
<evidence type="ECO:0000313" key="6">
    <source>
        <dbReference type="Proteomes" id="UP000076486"/>
    </source>
</evidence>
<keyword evidence="1" id="KW-0596">Phosphopantetheine</keyword>
<evidence type="ECO:0000259" key="3">
    <source>
        <dbReference type="Pfam" id="PF00501"/>
    </source>
</evidence>
<dbReference type="SUPFAM" id="SSF56801">
    <property type="entry name" value="Acetyl-CoA synthetase-like"/>
    <property type="match status" value="1"/>
</dbReference>
<dbReference type="Proteomes" id="UP000076486">
    <property type="component" value="Unassembled WGS sequence"/>
</dbReference>
<feature type="domain" description="AMP-binding enzyme C-terminal" evidence="4">
    <location>
        <begin position="437"/>
        <end position="510"/>
    </location>
</feature>
<dbReference type="Pfam" id="PF00501">
    <property type="entry name" value="AMP-binding"/>
    <property type="match status" value="1"/>
</dbReference>
<dbReference type="InterPro" id="IPR045851">
    <property type="entry name" value="AMP-bd_C_sf"/>
</dbReference>
<protein>
    <recommendedName>
        <fullName evidence="7">AMP-dependent synthetase/ligase domain-containing protein</fullName>
    </recommendedName>
</protein>
<dbReference type="AlphaFoldDB" id="A0A167KUD0"/>
<evidence type="ECO:0000256" key="1">
    <source>
        <dbReference type="ARBA" id="ARBA00022450"/>
    </source>
</evidence>
<dbReference type="PATRIC" id="fig|1365248.3.peg.2480"/>
<evidence type="ECO:0008006" key="7">
    <source>
        <dbReference type="Google" id="ProtNLM"/>
    </source>
</evidence>
<dbReference type="EMBL" id="AUYC01000028">
    <property type="protein sequence ID" value="KZN63284.1"/>
    <property type="molecule type" value="Genomic_DNA"/>
</dbReference>
<comment type="caution">
    <text evidence="5">The sequence shown here is derived from an EMBL/GenBank/DDBJ whole genome shotgun (WGS) entry which is preliminary data.</text>
</comment>
<evidence type="ECO:0000313" key="5">
    <source>
        <dbReference type="EMBL" id="KZN63284.1"/>
    </source>
</evidence>
<dbReference type="PRINTS" id="PR00154">
    <property type="entry name" value="AMPBINDING"/>
</dbReference>
<dbReference type="InterPro" id="IPR020459">
    <property type="entry name" value="AMP-binding"/>
</dbReference>
<dbReference type="RefSeq" id="WP_063368083.1">
    <property type="nucleotide sequence ID" value="NZ_AUYC01000028.1"/>
</dbReference>
<gene>
    <name evidence="5" type="ORF">N473_17805</name>
</gene>
<proteinExistence type="predicted"/>
<dbReference type="PROSITE" id="PS00455">
    <property type="entry name" value="AMP_BINDING"/>
    <property type="match status" value="1"/>
</dbReference>
<feature type="domain" description="AMP-dependent synthetase/ligase" evidence="3">
    <location>
        <begin position="30"/>
        <end position="376"/>
    </location>
</feature>
<dbReference type="CDD" id="cd05930">
    <property type="entry name" value="A_NRPS"/>
    <property type="match status" value="1"/>
</dbReference>
<dbReference type="Gene3D" id="3.30.300.30">
    <property type="match status" value="1"/>
</dbReference>
<dbReference type="PANTHER" id="PTHR44845">
    <property type="entry name" value="CARRIER DOMAIN-CONTAINING PROTEIN"/>
    <property type="match status" value="1"/>
</dbReference>